<dbReference type="Pfam" id="PF14417">
    <property type="entry name" value="MEDS"/>
    <property type="match status" value="1"/>
</dbReference>
<dbReference type="Pfam" id="PF02518">
    <property type="entry name" value="HATPase_c"/>
    <property type="match status" value="1"/>
</dbReference>
<dbReference type="InterPro" id="IPR005467">
    <property type="entry name" value="His_kinase_dom"/>
</dbReference>
<dbReference type="SUPFAM" id="SSF55874">
    <property type="entry name" value="ATPase domain of HSP90 chaperone/DNA topoisomerase II/histidine kinase"/>
    <property type="match status" value="1"/>
</dbReference>
<dbReference type="InterPro" id="IPR011495">
    <property type="entry name" value="Sig_transdc_His_kin_sub2_dim/P"/>
</dbReference>
<keyword evidence="4" id="KW-0418">Kinase</keyword>
<dbReference type="Proteomes" id="UP000033101">
    <property type="component" value="Chromosome"/>
</dbReference>
<dbReference type="PROSITE" id="PS50112">
    <property type="entry name" value="PAS"/>
    <property type="match status" value="2"/>
</dbReference>
<dbReference type="SUPFAM" id="SSF55785">
    <property type="entry name" value="PYP-like sensor domain (PAS domain)"/>
    <property type="match status" value="3"/>
</dbReference>
<feature type="domain" description="PAC" evidence="3">
    <location>
        <begin position="404"/>
        <end position="456"/>
    </location>
</feature>
<dbReference type="Pfam" id="PF08447">
    <property type="entry name" value="PAS_3"/>
    <property type="match status" value="2"/>
</dbReference>
<dbReference type="CDD" id="cd00130">
    <property type="entry name" value="PAS"/>
    <property type="match status" value="3"/>
</dbReference>
<dbReference type="InterPro" id="IPR000014">
    <property type="entry name" value="PAS"/>
</dbReference>
<dbReference type="InterPro" id="IPR036890">
    <property type="entry name" value="HATPase_C_sf"/>
</dbReference>
<dbReference type="Pfam" id="PF13426">
    <property type="entry name" value="PAS_9"/>
    <property type="match status" value="1"/>
</dbReference>
<dbReference type="SMART" id="SM00086">
    <property type="entry name" value="PAC"/>
    <property type="match status" value="3"/>
</dbReference>
<gene>
    <name evidence="4" type="ORF">MSHOH_1768</name>
</gene>
<dbReference type="HOGENOM" id="CLU_000445_114_57_2"/>
<dbReference type="STRING" id="1434110.MSHOH_1768"/>
<dbReference type="PANTHER" id="PTHR43065:SF23">
    <property type="entry name" value="SENSOR HISTIDINE KINASE PDTAS"/>
    <property type="match status" value="1"/>
</dbReference>
<dbReference type="SMART" id="SM00091">
    <property type="entry name" value="PAS"/>
    <property type="match status" value="2"/>
</dbReference>
<reference evidence="4 5" key="1">
    <citation type="submission" date="2014-07" db="EMBL/GenBank/DDBJ databases">
        <title>Methanogenic archaea and the global carbon cycle.</title>
        <authorList>
            <person name="Henriksen J.R."/>
            <person name="Luke J."/>
            <person name="Reinhart S."/>
            <person name="Benedict M.N."/>
            <person name="Youngblut N.D."/>
            <person name="Metcalf M.E."/>
            <person name="Whitaker R.J."/>
            <person name="Metcalf W.W."/>
        </authorList>
    </citation>
    <scope>NUCLEOTIDE SEQUENCE [LARGE SCALE GENOMIC DNA]</scope>
    <source>
        <strain evidence="4 5">HB-1</strain>
    </source>
</reference>
<protein>
    <submittedName>
        <fullName evidence="4">Sensory transduction histidine kinase</fullName>
    </submittedName>
</protein>
<dbReference type="PANTHER" id="PTHR43065">
    <property type="entry name" value="SENSOR HISTIDINE KINASE"/>
    <property type="match status" value="1"/>
</dbReference>
<evidence type="ECO:0000313" key="5">
    <source>
        <dbReference type="Proteomes" id="UP000033101"/>
    </source>
</evidence>
<dbReference type="InterPro" id="IPR000700">
    <property type="entry name" value="PAS-assoc_C"/>
</dbReference>
<evidence type="ECO:0000259" key="1">
    <source>
        <dbReference type="PROSITE" id="PS50109"/>
    </source>
</evidence>
<dbReference type="Gene3D" id="3.30.565.10">
    <property type="entry name" value="Histidine kinase-like ATPase, C-terminal domain"/>
    <property type="match status" value="1"/>
</dbReference>
<name>A0A0E3SBL5_9EURY</name>
<feature type="domain" description="PAC" evidence="3">
    <location>
        <begin position="533"/>
        <end position="585"/>
    </location>
</feature>
<evidence type="ECO:0000259" key="3">
    <source>
        <dbReference type="PROSITE" id="PS50113"/>
    </source>
</evidence>
<dbReference type="Pfam" id="PF07568">
    <property type="entry name" value="HisKA_2"/>
    <property type="match status" value="1"/>
</dbReference>
<dbReference type="RefSeq" id="WP_052730792.1">
    <property type="nucleotide sequence ID" value="NZ_CP009516.1"/>
</dbReference>
<evidence type="ECO:0000313" key="4">
    <source>
        <dbReference type="EMBL" id="AKB78251.1"/>
    </source>
</evidence>
<keyword evidence="5" id="KW-1185">Reference proteome</keyword>
<evidence type="ECO:0000259" key="2">
    <source>
        <dbReference type="PROSITE" id="PS50112"/>
    </source>
</evidence>
<dbReference type="PROSITE" id="PS50109">
    <property type="entry name" value="HIS_KIN"/>
    <property type="match status" value="1"/>
</dbReference>
<dbReference type="InterPro" id="IPR025847">
    <property type="entry name" value="MEDS_domain"/>
</dbReference>
<dbReference type="GO" id="GO:0016301">
    <property type="term" value="F:kinase activity"/>
    <property type="evidence" value="ECO:0007669"/>
    <property type="project" value="UniProtKB-KW"/>
</dbReference>
<dbReference type="InterPro" id="IPR001610">
    <property type="entry name" value="PAC"/>
</dbReference>
<dbReference type="InterPro" id="IPR003594">
    <property type="entry name" value="HATPase_dom"/>
</dbReference>
<dbReference type="InterPro" id="IPR013655">
    <property type="entry name" value="PAS_fold_3"/>
</dbReference>
<dbReference type="Gene3D" id="3.30.450.20">
    <property type="entry name" value="PAS domain"/>
    <property type="match status" value="3"/>
</dbReference>
<dbReference type="PROSITE" id="PS50113">
    <property type="entry name" value="PAC"/>
    <property type="match status" value="3"/>
</dbReference>
<feature type="domain" description="PAS" evidence="2">
    <location>
        <begin position="457"/>
        <end position="531"/>
    </location>
</feature>
<proteinExistence type="predicted"/>
<feature type="domain" description="Histidine kinase" evidence="1">
    <location>
        <begin position="593"/>
        <end position="800"/>
    </location>
</feature>
<accession>A0A0E3SBL5</accession>
<keyword evidence="4" id="KW-0808">Transferase</keyword>
<dbReference type="PATRIC" id="fig|1434110.4.peg.2240"/>
<dbReference type="InterPro" id="IPR035965">
    <property type="entry name" value="PAS-like_dom_sf"/>
</dbReference>
<feature type="domain" description="PAC" evidence="3">
    <location>
        <begin position="275"/>
        <end position="327"/>
    </location>
</feature>
<dbReference type="SMART" id="SM00387">
    <property type="entry name" value="HATPase_c"/>
    <property type="match status" value="1"/>
</dbReference>
<dbReference type="EMBL" id="CP009516">
    <property type="protein sequence ID" value="AKB78251.1"/>
    <property type="molecule type" value="Genomic_DNA"/>
</dbReference>
<dbReference type="KEGG" id="mhor:MSHOH_1768"/>
<feature type="domain" description="PAS" evidence="2">
    <location>
        <begin position="202"/>
        <end position="271"/>
    </location>
</feature>
<dbReference type="GeneID" id="25419412"/>
<sequence length="802" mass="93395">MKEKSRNSGHNITGDMPWGTHFCQFYRTKEDLMDIAFPYFKAGLENNELCLWITSQPLEIEESKEALRKAIPYIDIYLEKGQIEIIPYTHWYFKNGVFNSERVLNGWVEKFNQALSSGYDGLRLTEDTSWLEKENRNDFADYEKELDRITGKCRITALCTYPLDKFNATETIDIIANHQFALIKKEGKWELVGNSRYKKMEETEILANILELSDDAIMTESLDGIITSWNKGAERIYGYTAEEVLGKPIDVLEPPTLVEEIKELTELIRYEEKIHHYETLQLRKDGKVINVSLTLSPIFDASGNPTAALVMSRDITENEQTVEKLLRSKEIYRIITEQTGQLVYDYDLRTDKCTWAGAIEETTGYSFEEFQMLGKYIWTTNIQSSSETHVGARFRDIKSTGDRYKEELRLKRKDGTYIDIENKGIYLRDHEGHPYEAIGVIKDITDWKLALKKVKESEEKYRSFIQNFHGIVYQRNENFIPVYLHGAAEEITGYREKDFSSRIKWKEIIHPDDLSLVLKEEKKIRNFQSTGYGDIEYRIKHKDGRIRWVHEIYQKIKKTDEKSEFYQGTIYDVTEKKETEKFLEGIEISRKKEIHHRIKNNLQVISSLLDLQAEKFQDKECIKDSEVLEAFVESQNRVLSMSLIHEELYKGKGTDTLNFSEYIRKLAENLFHTYSLNSENVRLHMDLEENALFDMDIAVLLGIIVNELISNSLKYAFTKSEDGEIRVQLSREKKNNETHKSLFSLTISDNGKGIPESLELGNVESLGLQLVSILIDQLDGEIKLRRDHGTEFVITFEVTEKP</sequence>
<organism evidence="4 5">
    <name type="scientific">Methanosarcina horonobensis HB-1 = JCM 15518</name>
    <dbReference type="NCBI Taxonomy" id="1434110"/>
    <lineage>
        <taxon>Archaea</taxon>
        <taxon>Methanobacteriati</taxon>
        <taxon>Methanobacteriota</taxon>
        <taxon>Stenosarchaea group</taxon>
        <taxon>Methanomicrobia</taxon>
        <taxon>Methanosarcinales</taxon>
        <taxon>Methanosarcinaceae</taxon>
        <taxon>Methanosarcina</taxon>
    </lineage>
</organism>
<dbReference type="NCBIfam" id="TIGR00229">
    <property type="entry name" value="sensory_box"/>
    <property type="match status" value="3"/>
</dbReference>
<dbReference type="AlphaFoldDB" id="A0A0E3SBL5"/>